<gene>
    <name evidence="11 12" type="primary">nhaA</name>
    <name evidence="12" type="ORF">ACFPET_18790</name>
</gene>
<keyword evidence="8 11" id="KW-0406">Ion transport</keyword>
<dbReference type="RefSeq" id="WP_380624049.1">
    <property type="nucleotide sequence ID" value="NZ_JBHSDK010000028.1"/>
</dbReference>
<keyword evidence="9 11" id="KW-0472">Membrane</keyword>
<feature type="transmembrane region" description="Helical" evidence="11">
    <location>
        <begin position="133"/>
        <end position="153"/>
    </location>
</feature>
<keyword evidence="10 11" id="KW-0739">Sodium transport</keyword>
<keyword evidence="2 11" id="KW-0813">Transport</keyword>
<name>A0ABV8U3I9_9ACTN</name>
<dbReference type="InterPro" id="IPR023171">
    <property type="entry name" value="Na/H_antiporter_dom_sf"/>
</dbReference>
<reference evidence="13" key="1">
    <citation type="journal article" date="2019" name="Int. J. Syst. Evol. Microbiol.">
        <title>The Global Catalogue of Microorganisms (GCM) 10K type strain sequencing project: providing services to taxonomists for standard genome sequencing and annotation.</title>
        <authorList>
            <consortium name="The Broad Institute Genomics Platform"/>
            <consortium name="The Broad Institute Genome Sequencing Center for Infectious Disease"/>
            <person name="Wu L."/>
            <person name="Ma J."/>
        </authorList>
    </citation>
    <scope>NUCLEOTIDE SEQUENCE [LARGE SCALE GENOMIC DNA]</scope>
    <source>
        <strain evidence="13">IBRC-M 10908</strain>
    </source>
</reference>
<dbReference type="NCBIfam" id="TIGR00773">
    <property type="entry name" value="NhaA"/>
    <property type="match status" value="1"/>
</dbReference>
<sequence>MPKRILRLVRGEHKETLRFLRVETTGGLLLLIGAVLAIIIANSPWGDTYSAIQSTYIGVDGILKMNVQHWASDFLLAFFFLVVGLELKREMVVGELRDIKKALLPIIAAIGGVVVPGLVAVAITAGTDDMGKVWPIPMATDIAFALAVLAICARSLPSSLRIFLLTLAIADDIVAIGLIAALYSKIQAYPLIAFLAILAAWIILQRKRVNSLWIYVPLALLAWYFLYKAGIHATIAGVALGLATRVLPDEDEKLDDTPCVKTEHFFQPFSAGIAVPVFAFFSAGVALDSESLQAFTVDKAAIAVVVGLFLGKTVGVTLGAWLAHALKLGRLSPDLKWTDITAVAVLCGCGFTVALLITELAYPVDMAGDKQQLVKTGVLVGSTISAVVGGSILALRSRAVAKKRAEAA</sequence>
<feature type="transmembrane region" description="Helical" evidence="11">
    <location>
        <begin position="299"/>
        <end position="323"/>
    </location>
</feature>
<comment type="subcellular location">
    <subcellularLocation>
        <location evidence="1">Cell inner membrane</location>
        <topology evidence="1">Multi-pass membrane protein</topology>
    </subcellularLocation>
    <subcellularLocation>
        <location evidence="11">Cell membrane</location>
        <topology evidence="11">Multi-pass membrane protein</topology>
    </subcellularLocation>
</comment>
<organism evidence="12 13">
    <name type="scientific">Salininema proteolyticum</name>
    <dbReference type="NCBI Taxonomy" id="1607685"/>
    <lineage>
        <taxon>Bacteria</taxon>
        <taxon>Bacillati</taxon>
        <taxon>Actinomycetota</taxon>
        <taxon>Actinomycetes</taxon>
        <taxon>Glycomycetales</taxon>
        <taxon>Glycomycetaceae</taxon>
        <taxon>Salininema</taxon>
    </lineage>
</organism>
<feature type="transmembrane region" description="Helical" evidence="11">
    <location>
        <begin position="106"/>
        <end position="127"/>
    </location>
</feature>
<evidence type="ECO:0000256" key="5">
    <source>
        <dbReference type="ARBA" id="ARBA00022692"/>
    </source>
</evidence>
<dbReference type="InterPro" id="IPR004670">
    <property type="entry name" value="NhaA"/>
</dbReference>
<keyword evidence="3 11" id="KW-0050">Antiport</keyword>
<feature type="transmembrane region" description="Helical" evidence="11">
    <location>
        <begin position="377"/>
        <end position="395"/>
    </location>
</feature>
<feature type="transmembrane region" description="Helical" evidence="11">
    <location>
        <begin position="209"/>
        <end position="225"/>
    </location>
</feature>
<feature type="transmembrane region" description="Helical" evidence="11">
    <location>
        <begin position="335"/>
        <end position="357"/>
    </location>
</feature>
<evidence type="ECO:0000256" key="6">
    <source>
        <dbReference type="ARBA" id="ARBA00022989"/>
    </source>
</evidence>
<keyword evidence="5 11" id="KW-0812">Transmembrane</keyword>
<comment type="function">
    <text evidence="11">Na(+)/H(+) antiporter that extrudes sodium in exchange for external protons.</text>
</comment>
<comment type="catalytic activity">
    <reaction evidence="11">
        <text>Na(+)(in) + 2 H(+)(out) = Na(+)(out) + 2 H(+)(in)</text>
        <dbReference type="Rhea" id="RHEA:29251"/>
        <dbReference type="ChEBI" id="CHEBI:15378"/>
        <dbReference type="ChEBI" id="CHEBI:29101"/>
    </reaction>
</comment>
<dbReference type="Proteomes" id="UP001595823">
    <property type="component" value="Unassembled WGS sequence"/>
</dbReference>
<evidence type="ECO:0000256" key="7">
    <source>
        <dbReference type="ARBA" id="ARBA00023053"/>
    </source>
</evidence>
<evidence type="ECO:0000256" key="1">
    <source>
        <dbReference type="ARBA" id="ARBA00004429"/>
    </source>
</evidence>
<dbReference type="PANTHER" id="PTHR30341:SF0">
    <property type="entry name" value="NA(+)_H(+) ANTIPORTER NHAA"/>
    <property type="match status" value="1"/>
</dbReference>
<feature type="transmembrane region" description="Helical" evidence="11">
    <location>
        <begin position="269"/>
        <end position="287"/>
    </location>
</feature>
<comment type="similarity">
    <text evidence="11">Belongs to the NhaA Na(+)/H(+) (TC 2.A.33) antiporter family.</text>
</comment>
<dbReference type="EMBL" id="JBHSDK010000028">
    <property type="protein sequence ID" value="MFC4337253.1"/>
    <property type="molecule type" value="Genomic_DNA"/>
</dbReference>
<evidence type="ECO:0000256" key="4">
    <source>
        <dbReference type="ARBA" id="ARBA00022475"/>
    </source>
</evidence>
<evidence type="ECO:0000256" key="9">
    <source>
        <dbReference type="ARBA" id="ARBA00023136"/>
    </source>
</evidence>
<proteinExistence type="inferred from homology"/>
<feature type="transmembrane region" description="Helical" evidence="11">
    <location>
        <begin position="67"/>
        <end position="85"/>
    </location>
</feature>
<dbReference type="Pfam" id="PF06965">
    <property type="entry name" value="Na_H_antiport_1"/>
    <property type="match status" value="1"/>
</dbReference>
<keyword evidence="13" id="KW-1185">Reference proteome</keyword>
<keyword evidence="7 11" id="KW-0915">Sodium</keyword>
<dbReference type="Gene3D" id="1.20.1530.10">
    <property type="entry name" value="Na+/H+ antiporter like domain"/>
    <property type="match status" value="1"/>
</dbReference>
<feature type="transmembrane region" description="Helical" evidence="11">
    <location>
        <begin position="186"/>
        <end position="204"/>
    </location>
</feature>
<evidence type="ECO:0000256" key="11">
    <source>
        <dbReference type="HAMAP-Rule" id="MF_01844"/>
    </source>
</evidence>
<feature type="transmembrane region" description="Helical" evidence="11">
    <location>
        <begin position="160"/>
        <end position="180"/>
    </location>
</feature>
<keyword evidence="6 11" id="KW-1133">Transmembrane helix</keyword>
<keyword evidence="4 11" id="KW-1003">Cell membrane</keyword>
<accession>A0ABV8U3I9</accession>
<evidence type="ECO:0000256" key="2">
    <source>
        <dbReference type="ARBA" id="ARBA00022448"/>
    </source>
</evidence>
<evidence type="ECO:0000313" key="13">
    <source>
        <dbReference type="Proteomes" id="UP001595823"/>
    </source>
</evidence>
<dbReference type="HAMAP" id="MF_01844">
    <property type="entry name" value="NhaA"/>
    <property type="match status" value="1"/>
</dbReference>
<feature type="transmembrane region" description="Helical" evidence="11">
    <location>
        <begin position="20"/>
        <end position="41"/>
    </location>
</feature>
<evidence type="ECO:0000313" key="12">
    <source>
        <dbReference type="EMBL" id="MFC4337253.1"/>
    </source>
</evidence>
<evidence type="ECO:0000256" key="10">
    <source>
        <dbReference type="ARBA" id="ARBA00023201"/>
    </source>
</evidence>
<evidence type="ECO:0000256" key="3">
    <source>
        <dbReference type="ARBA" id="ARBA00022449"/>
    </source>
</evidence>
<protein>
    <recommendedName>
        <fullName evidence="11">Na(+)/H(+) antiporter NhaA</fullName>
    </recommendedName>
    <alternativeName>
        <fullName evidence="11">Sodium/proton antiporter NhaA</fullName>
    </alternativeName>
</protein>
<dbReference type="PANTHER" id="PTHR30341">
    <property type="entry name" value="SODIUM ION/PROTON ANTIPORTER NHAA-RELATED"/>
    <property type="match status" value="1"/>
</dbReference>
<evidence type="ECO:0000256" key="8">
    <source>
        <dbReference type="ARBA" id="ARBA00023065"/>
    </source>
</evidence>
<comment type="caution">
    <text evidence="12">The sequence shown here is derived from an EMBL/GenBank/DDBJ whole genome shotgun (WGS) entry which is preliminary data.</text>
</comment>